<evidence type="ECO:0000259" key="6">
    <source>
        <dbReference type="Pfam" id="PF25372"/>
    </source>
</evidence>
<feature type="domain" description="F-box/LRR-repeat protein 15-like leucin rich repeat" evidence="6">
    <location>
        <begin position="176"/>
        <end position="324"/>
    </location>
</feature>
<dbReference type="InterPro" id="IPR001810">
    <property type="entry name" value="F-box_dom"/>
</dbReference>
<proteinExistence type="predicted"/>
<evidence type="ECO:0000256" key="3">
    <source>
        <dbReference type="ARBA" id="ARBA00022786"/>
    </source>
</evidence>
<dbReference type="InterPro" id="IPR057207">
    <property type="entry name" value="FBXL15_LRR"/>
</dbReference>
<feature type="domain" description="F-box" evidence="5">
    <location>
        <begin position="87"/>
        <end position="131"/>
    </location>
</feature>
<dbReference type="InterPro" id="IPR001611">
    <property type="entry name" value="Leu-rich_rpt"/>
</dbReference>
<evidence type="ECO:0000313" key="8">
    <source>
        <dbReference type="Proteomes" id="UP000182658"/>
    </source>
</evidence>
<evidence type="ECO:0000256" key="2">
    <source>
        <dbReference type="ARBA" id="ARBA00022737"/>
    </source>
</evidence>
<dbReference type="InterPro" id="IPR006553">
    <property type="entry name" value="Leu-rich_rpt_Cys-con_subtyp"/>
</dbReference>
<dbReference type="PANTHER" id="PTHR13382">
    <property type="entry name" value="MITOCHONDRIAL ATP SYNTHASE COUPLING FACTOR B"/>
    <property type="match status" value="1"/>
</dbReference>
<protein>
    <submittedName>
        <fullName evidence="7">RNI-like protein</fullName>
    </submittedName>
</protein>
<feature type="compositionally biased region" description="Polar residues" evidence="4">
    <location>
        <begin position="778"/>
        <end position="790"/>
    </location>
</feature>
<feature type="compositionally biased region" description="Low complexity" evidence="4">
    <location>
        <begin position="734"/>
        <end position="748"/>
    </location>
</feature>
<accession>A0A1J7JNP8</accession>
<feature type="region of interest" description="Disordered" evidence="4">
    <location>
        <begin position="664"/>
        <end position="696"/>
    </location>
</feature>
<feature type="compositionally biased region" description="Low complexity" evidence="4">
    <location>
        <begin position="40"/>
        <end position="50"/>
    </location>
</feature>
<keyword evidence="3" id="KW-0833">Ubl conjugation pathway</keyword>
<dbReference type="SUPFAM" id="SSF52047">
    <property type="entry name" value="RNI-like"/>
    <property type="match status" value="1"/>
</dbReference>
<dbReference type="InterPro" id="IPR032675">
    <property type="entry name" value="LRR_dom_sf"/>
</dbReference>
<dbReference type="PANTHER" id="PTHR13382:SF67">
    <property type="entry name" value="SCF E3 UBIQUITIN LIGASE COMPLEX F-BOX PROTEIN POF2"/>
    <property type="match status" value="1"/>
</dbReference>
<dbReference type="OrthoDB" id="10257471at2759"/>
<dbReference type="STRING" id="1408157.A0A1J7JNP8"/>
<dbReference type="EMBL" id="KV875097">
    <property type="protein sequence ID" value="OIW29370.1"/>
    <property type="molecule type" value="Genomic_DNA"/>
</dbReference>
<feature type="region of interest" description="Disordered" evidence="4">
    <location>
        <begin position="625"/>
        <end position="651"/>
    </location>
</feature>
<reference evidence="7 8" key="1">
    <citation type="submission" date="2016-10" db="EMBL/GenBank/DDBJ databases">
        <title>Draft genome sequence of Coniochaeta ligniaria NRRL30616, a lignocellulolytic fungus for bioabatement of inhibitors in plant biomass hydrolysates.</title>
        <authorList>
            <consortium name="DOE Joint Genome Institute"/>
            <person name="Jimenez D.J."/>
            <person name="Hector R.E."/>
            <person name="Riley R."/>
            <person name="Sun H."/>
            <person name="Grigoriev I.V."/>
            <person name="Van Elsas J.D."/>
            <person name="Nichols N.N."/>
        </authorList>
    </citation>
    <scope>NUCLEOTIDE SEQUENCE [LARGE SCALE GENOMIC DNA]</scope>
    <source>
        <strain evidence="7 8">NRRL 30616</strain>
    </source>
</reference>
<dbReference type="InterPro" id="IPR050648">
    <property type="entry name" value="F-box_LRR-repeat"/>
</dbReference>
<evidence type="ECO:0000259" key="5">
    <source>
        <dbReference type="Pfam" id="PF12937"/>
    </source>
</evidence>
<dbReference type="AlphaFoldDB" id="A0A1J7JNP8"/>
<dbReference type="Proteomes" id="UP000182658">
    <property type="component" value="Unassembled WGS sequence"/>
</dbReference>
<dbReference type="Gene3D" id="3.80.10.10">
    <property type="entry name" value="Ribonuclease Inhibitor"/>
    <property type="match status" value="3"/>
</dbReference>
<feature type="compositionally biased region" description="Acidic residues" evidence="4">
    <location>
        <begin position="633"/>
        <end position="651"/>
    </location>
</feature>
<dbReference type="FunFam" id="3.80.10.10:FF:000251">
    <property type="entry name" value="Ubiquitin ligase complex F-box protein GRR1"/>
    <property type="match status" value="1"/>
</dbReference>
<evidence type="ECO:0000256" key="1">
    <source>
        <dbReference type="ARBA" id="ARBA00022614"/>
    </source>
</evidence>
<dbReference type="SUPFAM" id="SSF81383">
    <property type="entry name" value="F-box domain"/>
    <property type="match status" value="1"/>
</dbReference>
<dbReference type="Pfam" id="PF12937">
    <property type="entry name" value="F-box-like"/>
    <property type="match status" value="1"/>
</dbReference>
<dbReference type="GO" id="GO:0005737">
    <property type="term" value="C:cytoplasm"/>
    <property type="evidence" value="ECO:0007669"/>
    <property type="project" value="TreeGrafter"/>
</dbReference>
<organism evidence="7 8">
    <name type="scientific">Coniochaeta ligniaria NRRL 30616</name>
    <dbReference type="NCBI Taxonomy" id="1408157"/>
    <lineage>
        <taxon>Eukaryota</taxon>
        <taxon>Fungi</taxon>
        <taxon>Dikarya</taxon>
        <taxon>Ascomycota</taxon>
        <taxon>Pezizomycotina</taxon>
        <taxon>Sordariomycetes</taxon>
        <taxon>Sordariomycetidae</taxon>
        <taxon>Coniochaetales</taxon>
        <taxon>Coniochaetaceae</taxon>
        <taxon>Coniochaeta</taxon>
    </lineage>
</organism>
<evidence type="ECO:0000313" key="7">
    <source>
        <dbReference type="EMBL" id="OIW29370.1"/>
    </source>
</evidence>
<gene>
    <name evidence="7" type="ORF">CONLIGDRAFT_322244</name>
</gene>
<keyword evidence="2" id="KW-0677">Repeat</keyword>
<keyword evidence="1" id="KW-0433">Leucine-rich repeat</keyword>
<feature type="compositionally biased region" description="Pro residues" evidence="4">
    <location>
        <begin position="678"/>
        <end position="687"/>
    </location>
</feature>
<evidence type="ECO:0000256" key="4">
    <source>
        <dbReference type="SAM" id="MobiDB-lite"/>
    </source>
</evidence>
<dbReference type="InterPro" id="IPR036047">
    <property type="entry name" value="F-box-like_dom_sf"/>
</dbReference>
<dbReference type="Pfam" id="PF13516">
    <property type="entry name" value="LRR_6"/>
    <property type="match status" value="1"/>
</dbReference>
<name>A0A1J7JNP8_9PEZI</name>
<dbReference type="SMART" id="SM00367">
    <property type="entry name" value="LRR_CC"/>
    <property type="match status" value="12"/>
</dbReference>
<feature type="region of interest" description="Disordered" evidence="4">
    <location>
        <begin position="1"/>
        <end position="61"/>
    </location>
</feature>
<dbReference type="GO" id="GO:0019005">
    <property type="term" value="C:SCF ubiquitin ligase complex"/>
    <property type="evidence" value="ECO:0007669"/>
    <property type="project" value="UniProtKB-ARBA"/>
</dbReference>
<feature type="region of interest" description="Disordered" evidence="4">
    <location>
        <begin position="726"/>
        <end position="815"/>
    </location>
</feature>
<keyword evidence="8" id="KW-1185">Reference proteome</keyword>
<dbReference type="Pfam" id="PF25372">
    <property type="entry name" value="DUF7885"/>
    <property type="match status" value="1"/>
</dbReference>
<sequence>MVRQHARSLDVIAAQRSRRRSPTAAADDGPGTRPADDSRSSSSTSSPAPADNEESDFFLGGNDSQSSLGVPNLQDMQVADDECLPPINRLPNEILISIFAKLGQSSDILHVMLTCKRWARNSVDILWHRPACTSWEKHSSICQTLGVQNPYFNYRDFIRRLNLAALADKVNDGSVMPLAVCNRVERLTLTNCKGLTDSGLIALVQNSSHLSALDISGDEQITEASIYAIAENCPRLQGLNVSSCTKIAPDSMVKLAENCRFIKRLKLNDCHQLTDEAILAFAEHCPNILEIDLHQCRLVQNDPITALLAKGRSLRELRLANCELIDDGAFLSLPPNKTYEHLRILDLTSCTRLTDRAVEKIIDVAPRLRNLVLAKCRNITDAAVFAISRLGKNLHYVHLGHCGNLTDEAVKRLVHSCNRIRYIDLGCCTHLTDDSVTRLATLPKLKRIGLVKCANITDESVYALAKANMRLRSRRDADGNIIHGEHHTSSHSSLERVHLSYCTNLTLKSIIRLLNSCPRLTHLSLTGVQAFLREDLEAFSRDAPHGTAPWSLQAFLSDYLTNVHLEFTEHQRQVFCVFSGQGVLGLRRYLNSEHDFADLRDPLPGEVRHRPGHAVFAGVPNAVPAPHNHGDGAFDDAEPDVVDDDDGLEDGSEMAIDAQPLLGPLRSLGTEGQVSAGPPIPPPPPQLPFNSAPGYQHAGVSQVDVQHDQLGLSTAAPLRVLRSDEEDWDEAMDTTPAGAPASTASTAALGPHGYPVHLTSRNRQASGAGPVPVEPGPSTASVSRPSSGHGTSPGMADATGYENSSQNHRDTRGSI</sequence>
<dbReference type="InParanoid" id="A0A1J7JNP8"/>